<dbReference type="AlphaFoldDB" id="A0A832CWD3"/>
<dbReference type="SMART" id="SM00347">
    <property type="entry name" value="HTH_MARR"/>
    <property type="match status" value="1"/>
</dbReference>
<dbReference type="EMBL" id="DSVI01000006">
    <property type="protein sequence ID" value="HGT47401.1"/>
    <property type="molecule type" value="Genomic_DNA"/>
</dbReference>
<dbReference type="InterPro" id="IPR036388">
    <property type="entry name" value="WH-like_DNA-bd_sf"/>
</dbReference>
<comment type="caution">
    <text evidence="9">The sequence shown here is derived from an EMBL/GenBank/DDBJ whole genome shotgun (WGS) entry which is preliminary data.</text>
</comment>
<evidence type="ECO:0000256" key="4">
    <source>
        <dbReference type="ARBA" id="ARBA00023163"/>
    </source>
</evidence>
<keyword evidence="4" id="KW-0804">Transcription</keyword>
<proteinExistence type="inferred from homology"/>
<dbReference type="SUPFAM" id="SSF46785">
    <property type="entry name" value="Winged helix' DNA-binding domain"/>
    <property type="match status" value="1"/>
</dbReference>
<keyword evidence="2" id="KW-0805">Transcription regulation</keyword>
<dbReference type="Pfam" id="PF22381">
    <property type="entry name" value="Staph_reg_Sar_Rot"/>
    <property type="match status" value="1"/>
</dbReference>
<evidence type="ECO:0000256" key="7">
    <source>
        <dbReference type="ARBA" id="ARBA00047207"/>
    </source>
</evidence>
<name>A0A832CWD3_9BACT</name>
<comment type="similarity">
    <text evidence="5">Belongs to the SarZ family.</text>
</comment>
<evidence type="ECO:0000256" key="3">
    <source>
        <dbReference type="ARBA" id="ARBA00023125"/>
    </source>
</evidence>
<dbReference type="InterPro" id="IPR000835">
    <property type="entry name" value="HTH_MarR-typ"/>
</dbReference>
<protein>
    <recommendedName>
        <fullName evidence="6">HTH-type transcriptional regulator SarZ</fullName>
    </recommendedName>
    <alternativeName>
        <fullName evidence="7">Staphylococcal accessory regulator Z</fullName>
    </alternativeName>
</protein>
<dbReference type="PROSITE" id="PS50995">
    <property type="entry name" value="HTH_MARR_2"/>
    <property type="match status" value="1"/>
</dbReference>
<dbReference type="PANTHER" id="PTHR42756">
    <property type="entry name" value="TRANSCRIPTIONAL REGULATOR, MARR"/>
    <property type="match status" value="1"/>
</dbReference>
<reference evidence="9" key="1">
    <citation type="journal article" date="2020" name="mSystems">
        <title>Genome- and Community-Level Interaction Insights into Carbon Utilization and Element Cycling Functions of Hydrothermarchaeota in Hydrothermal Sediment.</title>
        <authorList>
            <person name="Zhou Z."/>
            <person name="Liu Y."/>
            <person name="Xu W."/>
            <person name="Pan J."/>
            <person name="Luo Z.H."/>
            <person name="Li M."/>
        </authorList>
    </citation>
    <scope>NUCLEOTIDE SEQUENCE [LARGE SCALE GENOMIC DNA]</scope>
    <source>
        <strain evidence="9">SpSt-500</strain>
    </source>
</reference>
<evidence type="ECO:0000313" key="9">
    <source>
        <dbReference type="EMBL" id="HGT47401.1"/>
    </source>
</evidence>
<sequence>MKSIFNHKYQHSDIDAKLVLALERISHVFRVLLWEQTKKYNLSPIQTQILIYIFHQPDFDKNITTLAQRLNITKATVSDAVKSLEQKKLISKVADKEDSRYFYLNLTQKGKDLVKKIESWGDKVKENFKDISESDKTHLYENLLKLLISFEESGIINKNRICFTCSHFEVKKKNNSKLYFCQLLNLPLKINELRVDCPEHEIANTNV</sequence>
<accession>A0A832CWD3</accession>
<evidence type="ECO:0000256" key="5">
    <source>
        <dbReference type="ARBA" id="ARBA00046337"/>
    </source>
</evidence>
<dbReference type="InterPro" id="IPR036390">
    <property type="entry name" value="WH_DNA-bd_sf"/>
</dbReference>
<evidence type="ECO:0000256" key="6">
    <source>
        <dbReference type="ARBA" id="ARBA00047188"/>
    </source>
</evidence>
<dbReference type="GO" id="GO:0005737">
    <property type="term" value="C:cytoplasm"/>
    <property type="evidence" value="ECO:0007669"/>
    <property type="project" value="UniProtKB-SubCell"/>
</dbReference>
<dbReference type="PANTHER" id="PTHR42756:SF1">
    <property type="entry name" value="TRANSCRIPTIONAL REPRESSOR OF EMRAB OPERON"/>
    <property type="match status" value="1"/>
</dbReference>
<dbReference type="InterPro" id="IPR055166">
    <property type="entry name" value="Transc_reg_Sar_Rot_HTH"/>
</dbReference>
<evidence type="ECO:0000256" key="1">
    <source>
        <dbReference type="ARBA" id="ARBA00004496"/>
    </source>
</evidence>
<evidence type="ECO:0000259" key="8">
    <source>
        <dbReference type="PROSITE" id="PS50995"/>
    </source>
</evidence>
<keyword evidence="3" id="KW-0238">DNA-binding</keyword>
<feature type="domain" description="HTH marR-type" evidence="8">
    <location>
        <begin position="15"/>
        <end position="148"/>
    </location>
</feature>
<gene>
    <name evidence="9" type="ORF">ENS56_05165</name>
</gene>
<organism evidence="9">
    <name type="scientific">Ignavibacterium album</name>
    <dbReference type="NCBI Taxonomy" id="591197"/>
    <lineage>
        <taxon>Bacteria</taxon>
        <taxon>Pseudomonadati</taxon>
        <taxon>Ignavibacteriota</taxon>
        <taxon>Ignavibacteria</taxon>
        <taxon>Ignavibacteriales</taxon>
        <taxon>Ignavibacteriaceae</taxon>
        <taxon>Ignavibacterium</taxon>
    </lineage>
</organism>
<dbReference type="GO" id="GO:0003700">
    <property type="term" value="F:DNA-binding transcription factor activity"/>
    <property type="evidence" value="ECO:0007669"/>
    <property type="project" value="InterPro"/>
</dbReference>
<dbReference type="GO" id="GO:0003677">
    <property type="term" value="F:DNA binding"/>
    <property type="evidence" value="ECO:0007669"/>
    <property type="project" value="UniProtKB-KW"/>
</dbReference>
<comment type="subcellular location">
    <subcellularLocation>
        <location evidence="1">Cytoplasm</location>
    </subcellularLocation>
</comment>
<dbReference type="Gene3D" id="1.10.10.10">
    <property type="entry name" value="Winged helix-like DNA-binding domain superfamily/Winged helix DNA-binding domain"/>
    <property type="match status" value="1"/>
</dbReference>
<evidence type="ECO:0000256" key="2">
    <source>
        <dbReference type="ARBA" id="ARBA00023015"/>
    </source>
</evidence>